<evidence type="ECO:0000313" key="3">
    <source>
        <dbReference type="Proteomes" id="UP001060919"/>
    </source>
</evidence>
<evidence type="ECO:0000256" key="1">
    <source>
        <dbReference type="SAM" id="Phobius"/>
    </source>
</evidence>
<keyword evidence="1" id="KW-1133">Transmembrane helix</keyword>
<gene>
    <name evidence="2" type="ORF">AsAng_0053210</name>
</gene>
<keyword evidence="1" id="KW-0472">Membrane</keyword>
<dbReference type="AlphaFoldDB" id="A0A916DVM7"/>
<sequence length="172" mass="18554">MKINSIIILFLCFLFVLPDLMGQKLVDDTQTLKVLVFEHLEKDKKKLVSQGGRIKYKLESNSKQLLKGTLEEIKENAMIVDGKEVLFADCSMIAGRVTTEEVLIGGIATGIGFTTIVVGAASLGNIIVGGTVIAGGVAALVAGIILITKYKRFNLNKGWEVHSGQIIYSATN</sequence>
<reference evidence="2" key="1">
    <citation type="submission" date="2022-09" db="EMBL/GenBank/DDBJ databases">
        <title>Aureispira anguillicida sp. nov., isolated from Leptocephalus of Japanese eel Anguilla japonica.</title>
        <authorList>
            <person name="Yuasa K."/>
            <person name="Mekata T."/>
            <person name="Ikunari K."/>
        </authorList>
    </citation>
    <scope>NUCLEOTIDE SEQUENCE</scope>
    <source>
        <strain evidence="2">EL160426</strain>
    </source>
</reference>
<proteinExistence type="predicted"/>
<dbReference type="KEGG" id="aup:AsAng_0053210"/>
<name>A0A916DVM7_9BACT</name>
<dbReference type="Proteomes" id="UP001060919">
    <property type="component" value="Chromosome"/>
</dbReference>
<organism evidence="2 3">
    <name type="scientific">Aureispira anguillae</name>
    <dbReference type="NCBI Taxonomy" id="2864201"/>
    <lineage>
        <taxon>Bacteria</taxon>
        <taxon>Pseudomonadati</taxon>
        <taxon>Bacteroidota</taxon>
        <taxon>Saprospiria</taxon>
        <taxon>Saprospirales</taxon>
        <taxon>Saprospiraceae</taxon>
        <taxon>Aureispira</taxon>
    </lineage>
</organism>
<accession>A0A916DVM7</accession>
<keyword evidence="3" id="KW-1185">Reference proteome</keyword>
<keyword evidence="1" id="KW-0812">Transmembrane</keyword>
<dbReference type="EMBL" id="AP026867">
    <property type="protein sequence ID" value="BDS14541.1"/>
    <property type="molecule type" value="Genomic_DNA"/>
</dbReference>
<dbReference type="RefSeq" id="WP_264789755.1">
    <property type="nucleotide sequence ID" value="NZ_AP026867.1"/>
</dbReference>
<evidence type="ECO:0000313" key="2">
    <source>
        <dbReference type="EMBL" id="BDS14541.1"/>
    </source>
</evidence>
<feature type="transmembrane region" description="Helical" evidence="1">
    <location>
        <begin position="126"/>
        <end position="147"/>
    </location>
</feature>
<protein>
    <submittedName>
        <fullName evidence="2">Uncharacterized protein</fullName>
    </submittedName>
</protein>